<dbReference type="SUPFAM" id="SSF51182">
    <property type="entry name" value="RmlC-like cupins"/>
    <property type="match status" value="1"/>
</dbReference>
<dbReference type="Gene3D" id="2.60.120.10">
    <property type="entry name" value="Jelly Rolls"/>
    <property type="match status" value="1"/>
</dbReference>
<proteinExistence type="predicted"/>
<evidence type="ECO:0000313" key="1">
    <source>
        <dbReference type="EMBL" id="ADG13907.1"/>
    </source>
</evidence>
<keyword evidence="2" id="KW-1185">Reference proteome</keyword>
<organism evidence="1 2">
    <name type="scientific">Methanocaldococcus infernus (strain DSM 11812 / JCM 15783 / ME)</name>
    <dbReference type="NCBI Taxonomy" id="573063"/>
    <lineage>
        <taxon>Archaea</taxon>
        <taxon>Methanobacteriati</taxon>
        <taxon>Methanobacteriota</taxon>
        <taxon>Methanomada group</taxon>
        <taxon>Methanococci</taxon>
        <taxon>Methanococcales</taxon>
        <taxon>Methanocaldococcaceae</taxon>
        <taxon>Methanocaldococcus</taxon>
    </lineage>
</organism>
<dbReference type="AlphaFoldDB" id="D5VTK4"/>
<protein>
    <submittedName>
        <fullName evidence="1">dTDP-4-dehydrorhamnose 35-epimerase related protein</fullName>
    </submittedName>
</protein>
<dbReference type="InterPro" id="IPR000888">
    <property type="entry name" value="RmlC-like"/>
</dbReference>
<gene>
    <name evidence="1" type="ordered locus">Metin_1255</name>
</gene>
<sequence length="39" mass="4640">MPFEFVRLEIPGVILIKPKVFGDERGFFMETYKKSDFKV</sequence>
<dbReference type="GO" id="GO:0008830">
    <property type="term" value="F:dTDP-4-dehydrorhamnose 3,5-epimerase activity"/>
    <property type="evidence" value="ECO:0007669"/>
    <property type="project" value="InterPro"/>
</dbReference>
<dbReference type="Proteomes" id="UP000002061">
    <property type="component" value="Chromosome"/>
</dbReference>
<dbReference type="KEGG" id="mif:Metin_1255"/>
<dbReference type="Pfam" id="PF00908">
    <property type="entry name" value="dTDP_sugar_isom"/>
    <property type="match status" value="1"/>
</dbReference>
<dbReference type="InterPro" id="IPR011051">
    <property type="entry name" value="RmlC_Cupin_sf"/>
</dbReference>
<evidence type="ECO:0000313" key="2">
    <source>
        <dbReference type="Proteomes" id="UP000002061"/>
    </source>
</evidence>
<dbReference type="HOGENOM" id="CLU_3302715_0_0_2"/>
<dbReference type="eggNOG" id="arCOG04188">
    <property type="taxonomic scope" value="Archaea"/>
</dbReference>
<accession>D5VTK4</accession>
<dbReference type="InterPro" id="IPR014710">
    <property type="entry name" value="RmlC-like_jellyroll"/>
</dbReference>
<dbReference type="EMBL" id="CP002009">
    <property type="protein sequence ID" value="ADG13907.1"/>
    <property type="molecule type" value="Genomic_DNA"/>
</dbReference>
<dbReference type="STRING" id="573063.Metin_1255"/>
<name>D5VTK4_METIM</name>
<reference evidence="1" key="1">
    <citation type="submission" date="2010-04" db="EMBL/GenBank/DDBJ databases">
        <title>Complete sequence of Methanocaldococcus infernus ME.</title>
        <authorList>
            <consortium name="US DOE Joint Genome Institute"/>
            <person name="Lucas S."/>
            <person name="Copeland A."/>
            <person name="Lapidus A."/>
            <person name="Cheng J.-F."/>
            <person name="Bruce D."/>
            <person name="Goodwin L."/>
            <person name="Pitluck S."/>
            <person name="Munk A.C."/>
            <person name="Detter J.C."/>
            <person name="Han C."/>
            <person name="Tapia R."/>
            <person name="Land M."/>
            <person name="Hauser L."/>
            <person name="Kyrpides N."/>
            <person name="Mikhailova N."/>
            <person name="Sieprawska-Lupa M."/>
            <person name="Whitman W.B."/>
            <person name="Woyke T."/>
        </authorList>
    </citation>
    <scope>NUCLEOTIDE SEQUENCE [LARGE SCALE GENOMIC DNA]</scope>
    <source>
        <strain evidence="1">ME</strain>
    </source>
</reference>